<dbReference type="InterPro" id="IPR018060">
    <property type="entry name" value="HTH_AraC"/>
</dbReference>
<evidence type="ECO:0000313" key="6">
    <source>
        <dbReference type="Proteomes" id="UP000613266"/>
    </source>
</evidence>
<gene>
    <name evidence="5" type="ORF">I7X39_17440</name>
</gene>
<evidence type="ECO:0000313" key="5">
    <source>
        <dbReference type="EMBL" id="MBH9578679.1"/>
    </source>
</evidence>
<dbReference type="Gene3D" id="1.10.10.60">
    <property type="entry name" value="Homeodomain-like"/>
    <property type="match status" value="1"/>
</dbReference>
<keyword evidence="6" id="KW-1185">Reference proteome</keyword>
<keyword evidence="3" id="KW-0804">Transcription</keyword>
<dbReference type="Pfam" id="PF12833">
    <property type="entry name" value="HTH_18"/>
    <property type="match status" value="1"/>
</dbReference>
<reference evidence="5" key="1">
    <citation type="submission" date="2020-12" db="EMBL/GenBank/DDBJ databases">
        <title>The genome sequence of Inhella sp. 1Y17.</title>
        <authorList>
            <person name="Liu Y."/>
        </authorList>
    </citation>
    <scope>NUCLEOTIDE SEQUENCE</scope>
    <source>
        <strain evidence="5">1Y17</strain>
    </source>
</reference>
<proteinExistence type="predicted"/>
<protein>
    <submittedName>
        <fullName evidence="5">Helix-turn-helix transcriptional regulator</fullName>
    </submittedName>
</protein>
<sequence length="292" mass="32136">MRKIVESELLCVFKPQGADADFVPWIIWRRAGPSSSEPLESTVPANVYCCLHFSLTGREYRLGPDGWRPLPACYLAGPATRPFRLRSESACESISIVLQPWVARAIFNVDGSRVVDSHLPRGDLGALATELMARIEELKEPFTPETALPMLVGPLLRDCHRMQTTLGQHHALVKTFARQGSVAATAKALGLTVDLFSAVFRDLTGLRPARWRRLNRAELLVDSLANSAAQNPRLCELGKRAGFSDPAHVSRELRQISGMAPSAIREVALGTDPGHWPLARYWRSAAVATRPA</sequence>
<dbReference type="GO" id="GO:0003700">
    <property type="term" value="F:DNA-binding transcription factor activity"/>
    <property type="evidence" value="ECO:0007669"/>
    <property type="project" value="InterPro"/>
</dbReference>
<comment type="caution">
    <text evidence="5">The sequence shown here is derived from an EMBL/GenBank/DDBJ whole genome shotgun (WGS) entry which is preliminary data.</text>
</comment>
<keyword evidence="2" id="KW-0238">DNA-binding</keyword>
<name>A0A931J333_9BURK</name>
<evidence type="ECO:0000259" key="4">
    <source>
        <dbReference type="PROSITE" id="PS01124"/>
    </source>
</evidence>
<dbReference type="GO" id="GO:0043565">
    <property type="term" value="F:sequence-specific DNA binding"/>
    <property type="evidence" value="ECO:0007669"/>
    <property type="project" value="InterPro"/>
</dbReference>
<evidence type="ECO:0000256" key="2">
    <source>
        <dbReference type="ARBA" id="ARBA00023125"/>
    </source>
</evidence>
<feature type="domain" description="HTH araC/xylS-type" evidence="4">
    <location>
        <begin position="172"/>
        <end position="267"/>
    </location>
</feature>
<dbReference type="RefSeq" id="WP_198112451.1">
    <property type="nucleotide sequence ID" value="NZ_JAEDAK010000014.1"/>
</dbReference>
<organism evidence="5 6">
    <name type="scientific">Inhella proteolytica</name>
    <dbReference type="NCBI Taxonomy" id="2795029"/>
    <lineage>
        <taxon>Bacteria</taxon>
        <taxon>Pseudomonadati</taxon>
        <taxon>Pseudomonadota</taxon>
        <taxon>Betaproteobacteria</taxon>
        <taxon>Burkholderiales</taxon>
        <taxon>Sphaerotilaceae</taxon>
        <taxon>Inhella</taxon>
    </lineage>
</organism>
<keyword evidence="1" id="KW-0805">Transcription regulation</keyword>
<dbReference type="AlphaFoldDB" id="A0A931J333"/>
<dbReference type="Proteomes" id="UP000613266">
    <property type="component" value="Unassembled WGS sequence"/>
</dbReference>
<dbReference type="PANTHER" id="PTHR46796">
    <property type="entry name" value="HTH-TYPE TRANSCRIPTIONAL ACTIVATOR RHAS-RELATED"/>
    <property type="match status" value="1"/>
</dbReference>
<evidence type="ECO:0000256" key="3">
    <source>
        <dbReference type="ARBA" id="ARBA00023163"/>
    </source>
</evidence>
<evidence type="ECO:0000256" key="1">
    <source>
        <dbReference type="ARBA" id="ARBA00023015"/>
    </source>
</evidence>
<dbReference type="EMBL" id="JAEDAK010000014">
    <property type="protein sequence ID" value="MBH9578679.1"/>
    <property type="molecule type" value="Genomic_DNA"/>
</dbReference>
<dbReference type="SMART" id="SM00342">
    <property type="entry name" value="HTH_ARAC"/>
    <property type="match status" value="1"/>
</dbReference>
<accession>A0A931J333</accession>
<dbReference type="PROSITE" id="PS01124">
    <property type="entry name" value="HTH_ARAC_FAMILY_2"/>
    <property type="match status" value="1"/>
</dbReference>
<dbReference type="InterPro" id="IPR050204">
    <property type="entry name" value="AraC_XylS_family_regulators"/>
</dbReference>